<geneLocation type="chloroplast" evidence="3"/>
<dbReference type="MEROPS" id="S14.A04"/>
<name>Q06RA7_JASNU</name>
<dbReference type="GO" id="GO:0004252">
    <property type="term" value="F:serine-type endopeptidase activity"/>
    <property type="evidence" value="ECO:0007669"/>
    <property type="project" value="InterPro"/>
</dbReference>
<gene>
    <name evidence="3" type="primary">clpP</name>
    <name evidence="3" type="ORF">JNC0788</name>
</gene>
<dbReference type="GO" id="GO:0051117">
    <property type="term" value="F:ATPase binding"/>
    <property type="evidence" value="ECO:0007669"/>
    <property type="project" value="TreeGrafter"/>
</dbReference>
<sequence>MPIGLPKVPFFDYEDDYDYNYDYGYADYNHDDYAEKKAERKAERKQAWTDLYSKLYHGGILFLGDVIDTELANELIAAMVYLDSHHPEIRCYMYINSPGGGVFDGLAIYDAMKNIMTQEVRTTVYGQAASMASLLLASGEKGHRIALPHSEIMLHEPSMSPTRGKVEFLLSECDVLASLKERMLNIYVLETGKDRLVFRGSPTKRSLFGTRNSPRMWNY</sequence>
<comment type="similarity">
    <text evidence="1 2">Belongs to the peptidase S14 family.</text>
</comment>
<protein>
    <recommendedName>
        <fullName evidence="2">ATP-dependent Clp protease proteolytic subunit</fullName>
    </recommendedName>
</protein>
<dbReference type="AlphaFoldDB" id="Q06RA7"/>
<dbReference type="CDD" id="cd07017">
    <property type="entry name" value="S14_ClpP_2"/>
    <property type="match status" value="1"/>
</dbReference>
<keyword evidence="3" id="KW-0645">Protease</keyword>
<dbReference type="EMBL" id="DQ673255">
    <property type="protein sequence ID" value="ABG74651.1"/>
    <property type="molecule type" value="Genomic_DNA"/>
</dbReference>
<dbReference type="PANTHER" id="PTHR10381:SF46">
    <property type="entry name" value="ATP-DEPENDENT CLP PROTEASE PROTEOLYTIC SUBUNIT-RELATED PROTEIN 2, CHLOROPLASTIC"/>
    <property type="match status" value="1"/>
</dbReference>
<accession>Q06RA7</accession>
<dbReference type="InterPro" id="IPR029045">
    <property type="entry name" value="ClpP/crotonase-like_dom_sf"/>
</dbReference>
<dbReference type="GO" id="GO:0004176">
    <property type="term" value="F:ATP-dependent peptidase activity"/>
    <property type="evidence" value="ECO:0007669"/>
    <property type="project" value="InterPro"/>
</dbReference>
<dbReference type="Gene3D" id="3.90.226.10">
    <property type="entry name" value="2-enoyl-CoA Hydratase, Chain A, domain 1"/>
    <property type="match status" value="1"/>
</dbReference>
<dbReference type="GO" id="GO:0009532">
    <property type="term" value="C:plastid stroma"/>
    <property type="evidence" value="ECO:0007669"/>
    <property type="project" value="UniProtKB-ARBA"/>
</dbReference>
<dbReference type="GeneID" id="4319733"/>
<dbReference type="SUPFAM" id="SSF52096">
    <property type="entry name" value="ClpP/crotonase"/>
    <property type="match status" value="1"/>
</dbReference>
<organism evidence="3">
    <name type="scientific">Jasminum nudiflorum</name>
    <name type="common">Winter jasmine</name>
    <dbReference type="NCBI Taxonomy" id="126431"/>
    <lineage>
        <taxon>Eukaryota</taxon>
        <taxon>Viridiplantae</taxon>
        <taxon>Streptophyta</taxon>
        <taxon>Embryophyta</taxon>
        <taxon>Tracheophyta</taxon>
        <taxon>Spermatophyta</taxon>
        <taxon>Magnoliopsida</taxon>
        <taxon>eudicotyledons</taxon>
        <taxon>Gunneridae</taxon>
        <taxon>Pentapetalae</taxon>
        <taxon>asterids</taxon>
        <taxon>lamiids</taxon>
        <taxon>Lamiales</taxon>
        <taxon>Oleaceae</taxon>
        <taxon>Jasmineae</taxon>
        <taxon>Jasminum</taxon>
    </lineage>
</organism>
<dbReference type="InterPro" id="IPR023562">
    <property type="entry name" value="ClpP/TepA"/>
</dbReference>
<reference evidence="3" key="1">
    <citation type="journal article" date="2007" name="Mol. Biol. Evol.">
        <title>Gene relocations within chloroplast genomes of Jasminum and Menodora (Oleaceae) are due to multiple, overlapping inversions.</title>
        <authorList>
            <person name="Lee H.-L."/>
            <person name="Jansen R.K."/>
            <person name="Chumley T.W."/>
            <person name="Kim K.-J."/>
        </authorList>
    </citation>
    <scope>NUCLEOTIDE SEQUENCE [LARGE SCALE GENOMIC DNA]</scope>
</reference>
<evidence type="ECO:0000313" key="3">
    <source>
        <dbReference type="EMBL" id="ABG74651.1"/>
    </source>
</evidence>
<keyword evidence="3" id="KW-0150">Chloroplast</keyword>
<keyword evidence="3" id="KW-0378">Hydrolase</keyword>
<dbReference type="GO" id="GO:0009368">
    <property type="term" value="C:endopeptidase Clp complex"/>
    <property type="evidence" value="ECO:0007669"/>
    <property type="project" value="TreeGrafter"/>
</dbReference>
<keyword evidence="3" id="KW-0934">Plastid</keyword>
<dbReference type="PANTHER" id="PTHR10381">
    <property type="entry name" value="ATP-DEPENDENT CLP PROTEASE PROTEOLYTIC SUBUNIT"/>
    <property type="match status" value="1"/>
</dbReference>
<dbReference type="PRINTS" id="PR00127">
    <property type="entry name" value="CLPPROTEASEP"/>
</dbReference>
<dbReference type="RefSeq" id="YP_778514.1">
    <property type="nucleotide sequence ID" value="NC_008407.1"/>
</dbReference>
<dbReference type="GO" id="GO:0006515">
    <property type="term" value="P:protein quality control for misfolded or incompletely synthesized proteins"/>
    <property type="evidence" value="ECO:0007669"/>
    <property type="project" value="TreeGrafter"/>
</dbReference>
<dbReference type="InterPro" id="IPR001907">
    <property type="entry name" value="ClpP"/>
</dbReference>
<dbReference type="Pfam" id="PF00574">
    <property type="entry name" value="CLP_protease"/>
    <property type="match status" value="1"/>
</dbReference>
<evidence type="ECO:0000256" key="2">
    <source>
        <dbReference type="RuleBase" id="RU003567"/>
    </source>
</evidence>
<evidence type="ECO:0000256" key="1">
    <source>
        <dbReference type="ARBA" id="ARBA00007039"/>
    </source>
</evidence>
<proteinExistence type="inferred from homology"/>